<dbReference type="AlphaFoldDB" id="A0A9D4GBY3"/>
<organism evidence="1 2">
    <name type="scientific">Dreissena polymorpha</name>
    <name type="common">Zebra mussel</name>
    <name type="synonym">Mytilus polymorpha</name>
    <dbReference type="NCBI Taxonomy" id="45954"/>
    <lineage>
        <taxon>Eukaryota</taxon>
        <taxon>Metazoa</taxon>
        <taxon>Spiralia</taxon>
        <taxon>Lophotrochozoa</taxon>
        <taxon>Mollusca</taxon>
        <taxon>Bivalvia</taxon>
        <taxon>Autobranchia</taxon>
        <taxon>Heteroconchia</taxon>
        <taxon>Euheterodonta</taxon>
        <taxon>Imparidentia</taxon>
        <taxon>Neoheterodontei</taxon>
        <taxon>Myida</taxon>
        <taxon>Dreissenoidea</taxon>
        <taxon>Dreissenidae</taxon>
        <taxon>Dreissena</taxon>
    </lineage>
</organism>
<keyword evidence="2" id="KW-1185">Reference proteome</keyword>
<gene>
    <name evidence="1" type="ORF">DPMN_142591</name>
</gene>
<sequence>FKVLVLILKEEIVARTGGQTCYYYYNFPNYYNYYCYYYIYYFLYHYYYYYNYYNNFFKDTPYKCRNLFPMWSFGFAEETAIRRDSIEEEGIRVQYRSPLRIDPFVLLRAQCIAPIHAATPGNRSNRRHVRVQVNPNICRLGLTRVLRKDRISDIKLTSSTGSGIES</sequence>
<name>A0A9D4GBY3_DREPO</name>
<feature type="non-terminal residue" evidence="1">
    <location>
        <position position="1"/>
    </location>
</feature>
<accession>A0A9D4GBY3</accession>
<reference evidence="1" key="2">
    <citation type="submission" date="2020-11" db="EMBL/GenBank/DDBJ databases">
        <authorList>
            <person name="McCartney M.A."/>
            <person name="Auch B."/>
            <person name="Kono T."/>
            <person name="Mallez S."/>
            <person name="Becker A."/>
            <person name="Gohl D.M."/>
            <person name="Silverstein K.A.T."/>
            <person name="Koren S."/>
            <person name="Bechman K.B."/>
            <person name="Herman A."/>
            <person name="Abrahante J.E."/>
            <person name="Garbe J."/>
        </authorList>
    </citation>
    <scope>NUCLEOTIDE SEQUENCE</scope>
    <source>
        <strain evidence="1">Duluth1</strain>
        <tissue evidence="1">Whole animal</tissue>
    </source>
</reference>
<dbReference type="EMBL" id="JAIWYP010000006">
    <property type="protein sequence ID" value="KAH3814103.1"/>
    <property type="molecule type" value="Genomic_DNA"/>
</dbReference>
<evidence type="ECO:0000313" key="1">
    <source>
        <dbReference type="EMBL" id="KAH3814103.1"/>
    </source>
</evidence>
<evidence type="ECO:0000313" key="2">
    <source>
        <dbReference type="Proteomes" id="UP000828390"/>
    </source>
</evidence>
<proteinExistence type="predicted"/>
<dbReference type="Proteomes" id="UP000828390">
    <property type="component" value="Unassembled WGS sequence"/>
</dbReference>
<comment type="caution">
    <text evidence="1">The sequence shown here is derived from an EMBL/GenBank/DDBJ whole genome shotgun (WGS) entry which is preliminary data.</text>
</comment>
<reference evidence="1" key="1">
    <citation type="journal article" date="2019" name="bioRxiv">
        <title>The Genome of the Zebra Mussel, Dreissena polymorpha: A Resource for Invasive Species Research.</title>
        <authorList>
            <person name="McCartney M.A."/>
            <person name="Auch B."/>
            <person name="Kono T."/>
            <person name="Mallez S."/>
            <person name="Zhang Y."/>
            <person name="Obille A."/>
            <person name="Becker A."/>
            <person name="Abrahante J.E."/>
            <person name="Garbe J."/>
            <person name="Badalamenti J.P."/>
            <person name="Herman A."/>
            <person name="Mangelson H."/>
            <person name="Liachko I."/>
            <person name="Sullivan S."/>
            <person name="Sone E.D."/>
            <person name="Koren S."/>
            <person name="Silverstein K.A.T."/>
            <person name="Beckman K.B."/>
            <person name="Gohl D.M."/>
        </authorList>
    </citation>
    <scope>NUCLEOTIDE SEQUENCE</scope>
    <source>
        <strain evidence="1">Duluth1</strain>
        <tissue evidence="1">Whole animal</tissue>
    </source>
</reference>
<protein>
    <submittedName>
        <fullName evidence="1">Uncharacterized protein</fullName>
    </submittedName>
</protein>